<comment type="caution">
    <text evidence="2">The sequence shown here is derived from an EMBL/GenBank/DDBJ whole genome shotgun (WGS) entry which is preliminary data.</text>
</comment>
<reference evidence="2 3" key="2">
    <citation type="submission" date="2020-06" db="EMBL/GenBank/DDBJ databases">
        <title>Antribacter stalactiti gen. nov., sp. nov., a new member of the family Nacardiaceae isolated from a cave.</title>
        <authorList>
            <person name="Kim I.S."/>
        </authorList>
    </citation>
    <scope>NUCLEOTIDE SEQUENCE [LARGE SCALE GENOMIC DNA]</scope>
    <source>
        <strain evidence="2 3">YC2-7</strain>
    </source>
</reference>
<name>A0A848K895_9NOCA</name>
<dbReference type="Gene3D" id="3.40.47.10">
    <property type="match status" value="1"/>
</dbReference>
<dbReference type="Pfam" id="PF01796">
    <property type="entry name" value="OB_ChsH2_C"/>
    <property type="match status" value="1"/>
</dbReference>
<dbReference type="AlphaFoldDB" id="A0A848K895"/>
<dbReference type="Proteomes" id="UP000535543">
    <property type="component" value="Unassembled WGS sequence"/>
</dbReference>
<organism evidence="2 3">
    <name type="scientific">Antrihabitans stalactiti</name>
    <dbReference type="NCBI Taxonomy" id="2584121"/>
    <lineage>
        <taxon>Bacteria</taxon>
        <taxon>Bacillati</taxon>
        <taxon>Actinomycetota</taxon>
        <taxon>Actinomycetes</taxon>
        <taxon>Mycobacteriales</taxon>
        <taxon>Nocardiaceae</taxon>
        <taxon>Antrihabitans</taxon>
    </lineage>
</organism>
<evidence type="ECO:0000313" key="2">
    <source>
        <dbReference type="EMBL" id="NMN93856.1"/>
    </source>
</evidence>
<proteinExistence type="predicted"/>
<dbReference type="GO" id="GO:0016746">
    <property type="term" value="F:acyltransferase activity"/>
    <property type="evidence" value="ECO:0007669"/>
    <property type="project" value="InterPro"/>
</dbReference>
<dbReference type="PANTHER" id="PTHR34075">
    <property type="entry name" value="BLR3430 PROTEIN"/>
    <property type="match status" value="1"/>
</dbReference>
<dbReference type="SUPFAM" id="SSF53901">
    <property type="entry name" value="Thiolase-like"/>
    <property type="match status" value="2"/>
</dbReference>
<sequence length="448" mass="46169">MNGIIGYGTYLPSGRVQLADIAATLGIKAGKGARVVASFDEDSTTMGVAAACTALTGAPNALFFATTSPAYADKTNATAQHAALGLPDDVFAADVAGSARSGIAALKAARASGGVAVLAEVRVGRPGSADELGGGDGAAAFVFGDSSHAIAEVVAEYSTTSEFLDRWRAPGAGGGSQWEERFGLDEYVPLIERVVKELAVDADHVVVVSPNSGVVKRAGTLVQGRLSTTSSPIGHAGTADVGVALASVLDNAGPDETIMVLSAADGCDGLLLRTTDRIIAGRQPVSVAEQLAAGTKVPYATYLSWRGILDREPPRRPEPDRAAAPPSARARAWKFAFTGTTCTACDLVHLPPARVCKRCGAVDQMTARSLARAKGTVATFTVDRLAYSPAPPVVAAVVDFDGGGRYTLEVAESTGADLKVGARVALTFRRLNTAGGVHNYFWKARVIE</sequence>
<keyword evidence="3" id="KW-1185">Reference proteome</keyword>
<dbReference type="InterPro" id="IPR002878">
    <property type="entry name" value="ChsH2_C"/>
</dbReference>
<dbReference type="SUPFAM" id="SSF50249">
    <property type="entry name" value="Nucleic acid-binding proteins"/>
    <property type="match status" value="1"/>
</dbReference>
<accession>A0A848K895</accession>
<dbReference type="InterPro" id="IPR012340">
    <property type="entry name" value="NA-bd_OB-fold"/>
</dbReference>
<protein>
    <submittedName>
        <fullName evidence="2">Hydroxymethylglutaryl-CoA synthase</fullName>
    </submittedName>
</protein>
<feature type="domain" description="ChsH2 C-terminal OB-fold" evidence="1">
    <location>
        <begin position="374"/>
        <end position="429"/>
    </location>
</feature>
<evidence type="ECO:0000313" key="3">
    <source>
        <dbReference type="Proteomes" id="UP000535543"/>
    </source>
</evidence>
<reference evidence="2 3" key="1">
    <citation type="submission" date="2019-05" db="EMBL/GenBank/DDBJ databases">
        <authorList>
            <person name="Lee S.D."/>
        </authorList>
    </citation>
    <scope>NUCLEOTIDE SEQUENCE [LARGE SCALE GENOMIC DNA]</scope>
    <source>
        <strain evidence="2 3">YC2-7</strain>
    </source>
</reference>
<evidence type="ECO:0000259" key="1">
    <source>
        <dbReference type="Pfam" id="PF01796"/>
    </source>
</evidence>
<dbReference type="RefSeq" id="WP_169584545.1">
    <property type="nucleotide sequence ID" value="NZ_VCQU01000001.1"/>
</dbReference>
<dbReference type="InterPro" id="IPR016039">
    <property type="entry name" value="Thiolase-like"/>
</dbReference>
<dbReference type="EMBL" id="VCQU01000001">
    <property type="protein sequence ID" value="NMN93856.1"/>
    <property type="molecule type" value="Genomic_DNA"/>
</dbReference>
<gene>
    <name evidence="2" type="ORF">FGL95_02220</name>
</gene>
<dbReference type="InterPro" id="IPR052513">
    <property type="entry name" value="Thioester_dehydratase-like"/>
</dbReference>
<dbReference type="PANTHER" id="PTHR34075:SF5">
    <property type="entry name" value="BLR3430 PROTEIN"/>
    <property type="match status" value="1"/>
</dbReference>